<evidence type="ECO:0000256" key="3">
    <source>
        <dbReference type="ARBA" id="ARBA00022833"/>
    </source>
</evidence>
<evidence type="ECO:0000256" key="4">
    <source>
        <dbReference type="SAM" id="SignalP"/>
    </source>
</evidence>
<reference evidence="7" key="1">
    <citation type="submission" date="2011-08" db="EMBL/GenBank/DDBJ databases">
        <title>The draft genome of Latimeria chalumnae.</title>
        <authorList>
            <person name="Di Palma F."/>
            <person name="Alfoldi J."/>
            <person name="Johnson J."/>
            <person name="Berlin A."/>
            <person name="Gnerre S."/>
            <person name="Jaffe D."/>
            <person name="MacCallum I."/>
            <person name="Young S."/>
            <person name="Walker B.J."/>
            <person name="Lander E."/>
            <person name="Lindblad-Toh K."/>
        </authorList>
    </citation>
    <scope>NUCLEOTIDE SEQUENCE [LARGE SCALE GENOMIC DNA]</scope>
    <source>
        <strain evidence="7">Wild caught</strain>
    </source>
</reference>
<dbReference type="Ensembl" id="ENSLACT00000010140.1">
    <property type="protein sequence ID" value="ENSLACP00000010063.1"/>
    <property type="gene ID" value="ENSLACG00000008870.1"/>
</dbReference>
<keyword evidence="1" id="KW-0479">Metal-binding</keyword>
<keyword evidence="7" id="KW-1185">Reference proteome</keyword>
<dbReference type="InterPro" id="IPR022776">
    <property type="entry name" value="TRM13/UPF0224_CHHC_Znf_dom"/>
</dbReference>
<keyword evidence="4" id="KW-0732">Signal</keyword>
<dbReference type="Proteomes" id="UP000008672">
    <property type="component" value="Unassembled WGS sequence"/>
</dbReference>
<dbReference type="AlphaFoldDB" id="H3AK92"/>
<proteinExistence type="predicted"/>
<dbReference type="EMBL" id="AFYH01184178">
    <property type="status" value="NOT_ANNOTATED_CDS"/>
    <property type="molecule type" value="Genomic_DNA"/>
</dbReference>
<dbReference type="HOGENOM" id="CLU_108762_0_0_1"/>
<feature type="domain" description="CHHC U11-48K-type" evidence="5">
    <location>
        <begin position="74"/>
        <end position="101"/>
    </location>
</feature>
<dbReference type="InterPro" id="IPR051591">
    <property type="entry name" value="UPF0224_FAM112_RNA_Proc"/>
</dbReference>
<dbReference type="GO" id="GO:0008270">
    <property type="term" value="F:zinc ion binding"/>
    <property type="evidence" value="ECO:0007669"/>
    <property type="project" value="UniProtKB-KW"/>
</dbReference>
<evidence type="ECO:0000313" key="6">
    <source>
        <dbReference type="Ensembl" id="ENSLACP00000010063.1"/>
    </source>
</evidence>
<evidence type="ECO:0000313" key="7">
    <source>
        <dbReference type="Proteomes" id="UP000008672"/>
    </source>
</evidence>
<reference evidence="6" key="2">
    <citation type="submission" date="2025-08" db="UniProtKB">
        <authorList>
            <consortium name="Ensembl"/>
        </authorList>
    </citation>
    <scope>IDENTIFICATION</scope>
</reference>
<dbReference type="FunCoup" id="H3AK92">
    <property type="interactions" value="17"/>
</dbReference>
<accession>H3AK92</accession>
<dbReference type="SUPFAM" id="SSF57667">
    <property type="entry name" value="beta-beta-alpha zinc fingers"/>
    <property type="match status" value="1"/>
</dbReference>
<dbReference type="InParanoid" id="H3AK92"/>
<dbReference type="Pfam" id="PF05253">
    <property type="entry name" value="zf-U11-48K"/>
    <property type="match status" value="2"/>
</dbReference>
<dbReference type="EMBL" id="AFYH01184177">
    <property type="status" value="NOT_ANNOTATED_CDS"/>
    <property type="molecule type" value="Genomic_DNA"/>
</dbReference>
<dbReference type="PROSITE" id="PS51800">
    <property type="entry name" value="ZF_CHHC_U11_48K"/>
    <property type="match status" value="2"/>
</dbReference>
<gene>
    <name evidence="6" type="primary">GTSF1</name>
</gene>
<feature type="signal peptide" evidence="4">
    <location>
        <begin position="1"/>
        <end position="33"/>
    </location>
</feature>
<dbReference type="GeneTree" id="ENSGT00940000156784"/>
<name>H3AK92_LATCH</name>
<evidence type="ECO:0000256" key="2">
    <source>
        <dbReference type="ARBA" id="ARBA00022771"/>
    </source>
</evidence>
<feature type="domain" description="CHHC U11-48K-type" evidence="5">
    <location>
        <begin position="40"/>
        <end position="67"/>
    </location>
</feature>
<feature type="chain" id="PRO_5003579263" evidence="4">
    <location>
        <begin position="34"/>
        <end position="193"/>
    </location>
</feature>
<keyword evidence="2" id="KW-0863">Zinc-finger</keyword>
<organism evidence="6 7">
    <name type="scientific">Latimeria chalumnae</name>
    <name type="common">Coelacanth</name>
    <dbReference type="NCBI Taxonomy" id="7897"/>
    <lineage>
        <taxon>Eukaryota</taxon>
        <taxon>Metazoa</taxon>
        <taxon>Chordata</taxon>
        <taxon>Craniata</taxon>
        <taxon>Vertebrata</taxon>
        <taxon>Euteleostomi</taxon>
        <taxon>Coelacanthiformes</taxon>
        <taxon>Coelacanthidae</taxon>
        <taxon>Latimeria</taxon>
    </lineage>
</organism>
<dbReference type="InterPro" id="IPR036236">
    <property type="entry name" value="Znf_C2H2_sf"/>
</dbReference>
<dbReference type="OMA" id="CPFNAHH"/>
<protein>
    <submittedName>
        <fullName evidence="6">Gametocyte specific factor 1</fullName>
    </submittedName>
</protein>
<dbReference type="PANTHER" id="PTHR21402">
    <property type="entry name" value="GAMETOCYTE SPECIFIC FACTOR 1-RELATED"/>
    <property type="match status" value="1"/>
</dbReference>
<evidence type="ECO:0000259" key="5">
    <source>
        <dbReference type="PROSITE" id="PS51800"/>
    </source>
</evidence>
<keyword evidence="3" id="KW-0862">Zinc</keyword>
<evidence type="ECO:0000256" key="1">
    <source>
        <dbReference type="ARBA" id="ARBA00022723"/>
    </source>
</evidence>
<dbReference type="STRING" id="7897.ENSLACP00000010063"/>
<dbReference type="eggNOG" id="KOG4376">
    <property type="taxonomic scope" value="Eukaryota"/>
</dbReference>
<sequence>RWNFRYKPKKKNPNPTVNILQILFLVVPGAVTGSTDPEKLIQCPYDKNHQIRACRFPYHLIKCGKNHPDVVRELVTCPFNARHQVPRSDLSHHIANCEDRCCIEDDIESQVCTNKRRGATENAWIPPPCEEDWDKELEEQPASTFVWGTVNMNAKQSATTSQTLGHRSHLASGMRAPKSLPCTLPWKKCGNIV</sequence>
<dbReference type="PANTHER" id="PTHR21402:SF5">
    <property type="entry name" value="GAMETOCYTE SPECIFIC FACTOR 1"/>
    <property type="match status" value="1"/>
</dbReference>
<reference evidence="6" key="3">
    <citation type="submission" date="2025-09" db="UniProtKB">
        <authorList>
            <consortium name="Ensembl"/>
        </authorList>
    </citation>
    <scope>IDENTIFICATION</scope>
</reference>